<dbReference type="Proteomes" id="UP001497700">
    <property type="component" value="Unassembled WGS sequence"/>
</dbReference>
<gene>
    <name evidence="1" type="ORF">F4820DRAFT_449444</name>
</gene>
<evidence type="ECO:0000313" key="1">
    <source>
        <dbReference type="EMBL" id="KAI4864014.1"/>
    </source>
</evidence>
<comment type="caution">
    <text evidence="1">The sequence shown here is derived from an EMBL/GenBank/DDBJ whole genome shotgun (WGS) entry which is preliminary data.</text>
</comment>
<dbReference type="EMBL" id="MU393493">
    <property type="protein sequence ID" value="KAI4864014.1"/>
    <property type="molecule type" value="Genomic_DNA"/>
</dbReference>
<sequence>MSGRRKKPEDVIWVQGMKLGRGAPHEFRFQGRIFRGKRHIGTGTMDDPKVTWVDPGPQQKKDVVESMETLVHSEAKKYGLSYAWIASEGHPYSTTAFVKNTRIMSLDDFHLTLRLGISEDVCNLHGHIYMICEDNNIENKVVRAMTHDERGVIGGKNPQLWIWGSYPSESRDWPRSGIKYPKSPYEIKPGSILEYQMDQGTKEEEEARAASRL</sequence>
<protein>
    <submittedName>
        <fullName evidence="1">Uncharacterized protein</fullName>
    </submittedName>
</protein>
<name>A0ACB9YYB9_9PEZI</name>
<accession>A0ACB9YYB9</accession>
<reference evidence="1 2" key="1">
    <citation type="journal article" date="2022" name="New Phytol.">
        <title>Ecological generalism drives hyperdiversity of secondary metabolite gene clusters in xylarialean endophytes.</title>
        <authorList>
            <person name="Franco M.E.E."/>
            <person name="Wisecaver J.H."/>
            <person name="Arnold A.E."/>
            <person name="Ju Y.M."/>
            <person name="Slot J.C."/>
            <person name="Ahrendt S."/>
            <person name="Moore L.P."/>
            <person name="Eastman K.E."/>
            <person name="Scott K."/>
            <person name="Konkel Z."/>
            <person name="Mondo S.J."/>
            <person name="Kuo A."/>
            <person name="Hayes R.D."/>
            <person name="Haridas S."/>
            <person name="Andreopoulos B."/>
            <person name="Riley R."/>
            <person name="LaButti K."/>
            <person name="Pangilinan J."/>
            <person name="Lipzen A."/>
            <person name="Amirebrahimi M."/>
            <person name="Yan J."/>
            <person name="Adam C."/>
            <person name="Keymanesh K."/>
            <person name="Ng V."/>
            <person name="Louie K."/>
            <person name="Northen T."/>
            <person name="Drula E."/>
            <person name="Henrissat B."/>
            <person name="Hsieh H.M."/>
            <person name="Youens-Clark K."/>
            <person name="Lutzoni F."/>
            <person name="Miadlikowska J."/>
            <person name="Eastwood D.C."/>
            <person name="Hamelin R.C."/>
            <person name="Grigoriev I.V."/>
            <person name="U'Ren J.M."/>
        </authorList>
    </citation>
    <scope>NUCLEOTIDE SEQUENCE [LARGE SCALE GENOMIC DNA]</scope>
    <source>
        <strain evidence="1 2">CBS 119005</strain>
    </source>
</reference>
<keyword evidence="2" id="KW-1185">Reference proteome</keyword>
<organism evidence="1 2">
    <name type="scientific">Hypoxylon rubiginosum</name>
    <dbReference type="NCBI Taxonomy" id="110542"/>
    <lineage>
        <taxon>Eukaryota</taxon>
        <taxon>Fungi</taxon>
        <taxon>Dikarya</taxon>
        <taxon>Ascomycota</taxon>
        <taxon>Pezizomycotina</taxon>
        <taxon>Sordariomycetes</taxon>
        <taxon>Xylariomycetidae</taxon>
        <taxon>Xylariales</taxon>
        <taxon>Hypoxylaceae</taxon>
        <taxon>Hypoxylon</taxon>
    </lineage>
</organism>
<proteinExistence type="predicted"/>
<evidence type="ECO:0000313" key="2">
    <source>
        <dbReference type="Proteomes" id="UP001497700"/>
    </source>
</evidence>